<name>A0A6A3NNY2_9STRA</name>
<dbReference type="EMBL" id="QXFU01000222">
    <property type="protein sequence ID" value="KAE9039839.1"/>
    <property type="molecule type" value="Genomic_DNA"/>
</dbReference>
<dbReference type="Proteomes" id="UP000429607">
    <property type="component" value="Unassembled WGS sequence"/>
</dbReference>
<evidence type="ECO:0000313" key="5">
    <source>
        <dbReference type="Proteomes" id="UP000434957"/>
    </source>
</evidence>
<evidence type="ECO:0000313" key="1">
    <source>
        <dbReference type="EMBL" id="KAE9039839.1"/>
    </source>
</evidence>
<evidence type="ECO:0000313" key="4">
    <source>
        <dbReference type="Proteomes" id="UP000429607"/>
    </source>
</evidence>
<dbReference type="Proteomes" id="UP000435112">
    <property type="component" value="Unassembled WGS sequence"/>
</dbReference>
<dbReference type="Proteomes" id="UP000434957">
    <property type="component" value="Unassembled WGS sequence"/>
</dbReference>
<comment type="caution">
    <text evidence="2">The sequence shown here is derived from an EMBL/GenBank/DDBJ whole genome shotgun (WGS) entry which is preliminary data.</text>
</comment>
<protein>
    <submittedName>
        <fullName evidence="2">Uncharacterized protein</fullName>
    </submittedName>
</protein>
<sequence>MRHLRVPSVFGAVAPSLSVCVGGYPVSTKPSEHADTSNISAVSTRVSVIRFVQDATAASVDRQKLNADNNGRGNTNEFKWVH</sequence>
<organism evidence="2 4">
    <name type="scientific">Phytophthora rubi</name>
    <dbReference type="NCBI Taxonomy" id="129364"/>
    <lineage>
        <taxon>Eukaryota</taxon>
        <taxon>Sar</taxon>
        <taxon>Stramenopiles</taxon>
        <taxon>Oomycota</taxon>
        <taxon>Peronosporomycetes</taxon>
        <taxon>Peronosporales</taxon>
        <taxon>Peronosporaceae</taxon>
        <taxon>Phytophthora</taxon>
    </lineage>
</organism>
<evidence type="ECO:0000313" key="3">
    <source>
        <dbReference type="EMBL" id="KAE9319804.1"/>
    </source>
</evidence>
<accession>A0A6A3NNY2</accession>
<evidence type="ECO:0000313" key="6">
    <source>
        <dbReference type="Proteomes" id="UP000435112"/>
    </source>
</evidence>
<evidence type="ECO:0000313" key="2">
    <source>
        <dbReference type="EMBL" id="KAE9042746.1"/>
    </source>
</evidence>
<proteinExistence type="predicted"/>
<dbReference type="EMBL" id="QXFV01000280">
    <property type="protein sequence ID" value="KAE9042746.1"/>
    <property type="molecule type" value="Genomic_DNA"/>
</dbReference>
<dbReference type="AlphaFoldDB" id="A0A6A3NNY2"/>
<dbReference type="EMBL" id="QXFT01001394">
    <property type="protein sequence ID" value="KAE9319804.1"/>
    <property type="molecule type" value="Genomic_DNA"/>
</dbReference>
<reference evidence="4 6" key="1">
    <citation type="submission" date="2018-09" db="EMBL/GenBank/DDBJ databases">
        <title>Genomic investigation of the strawberry pathogen Phytophthora fragariae indicates pathogenicity is determined by transcriptional variation in three key races.</title>
        <authorList>
            <person name="Adams T.M."/>
            <person name="Armitage A.D."/>
            <person name="Sobczyk M.K."/>
            <person name="Bates H.J."/>
            <person name="Dunwell J.M."/>
            <person name="Nellist C.F."/>
            <person name="Harrison R.J."/>
        </authorList>
    </citation>
    <scope>NUCLEOTIDE SEQUENCE [LARGE SCALE GENOMIC DNA]</scope>
    <source>
        <strain evidence="2 4">SCRP249</strain>
        <strain evidence="1 6">SCRP324</strain>
        <strain evidence="3 5">SCRP333</strain>
    </source>
</reference>
<gene>
    <name evidence="2" type="ORF">PR001_g6074</name>
    <name evidence="1" type="ORF">PR002_g5272</name>
    <name evidence="3" type="ORF">PR003_g17882</name>
</gene>
<keyword evidence="5" id="KW-1185">Reference proteome</keyword>